<feature type="region of interest" description="Disordered" evidence="1">
    <location>
        <begin position="74"/>
        <end position="96"/>
    </location>
</feature>
<evidence type="ECO:0000256" key="1">
    <source>
        <dbReference type="SAM" id="MobiDB-lite"/>
    </source>
</evidence>
<feature type="transmembrane region" description="Helical" evidence="2">
    <location>
        <begin position="17"/>
        <end position="35"/>
    </location>
</feature>
<sequence>MRAWNAGNGPHLTGMEWLLAILVLGTLLALLPRLLRASRKAQGKSRRKGTAGGIMMGMGLAFMTIFDPGKSDSVEEIQRRKDLGDDDQGESGAGKD</sequence>
<gene>
    <name evidence="3" type="ORF">GRI32_02685</name>
</gene>
<accession>A0A844ZIM4</accession>
<evidence type="ECO:0000256" key="2">
    <source>
        <dbReference type="SAM" id="Phobius"/>
    </source>
</evidence>
<feature type="transmembrane region" description="Helical" evidence="2">
    <location>
        <begin position="47"/>
        <end position="66"/>
    </location>
</feature>
<keyword evidence="2" id="KW-0812">Transmembrane</keyword>
<evidence type="ECO:0000313" key="3">
    <source>
        <dbReference type="EMBL" id="MXO87638.1"/>
    </source>
</evidence>
<dbReference type="OrthoDB" id="7597255at2"/>
<evidence type="ECO:0000313" key="4">
    <source>
        <dbReference type="Proteomes" id="UP000435243"/>
    </source>
</evidence>
<dbReference type="Proteomes" id="UP000435243">
    <property type="component" value="Unassembled WGS sequence"/>
</dbReference>
<keyword evidence="4" id="KW-1185">Reference proteome</keyword>
<protein>
    <submittedName>
        <fullName evidence="3">Uncharacterized protein</fullName>
    </submittedName>
</protein>
<dbReference type="EMBL" id="WTYY01000002">
    <property type="protein sequence ID" value="MXO87638.1"/>
    <property type="molecule type" value="Genomic_DNA"/>
</dbReference>
<feature type="compositionally biased region" description="Basic and acidic residues" evidence="1">
    <location>
        <begin position="74"/>
        <end position="83"/>
    </location>
</feature>
<comment type="caution">
    <text evidence="3">The sequence shown here is derived from an EMBL/GenBank/DDBJ whole genome shotgun (WGS) entry which is preliminary data.</text>
</comment>
<dbReference type="RefSeq" id="WP_160589608.1">
    <property type="nucleotide sequence ID" value="NZ_WTYY01000002.1"/>
</dbReference>
<organism evidence="3 4">
    <name type="scientific">Alteraurantiacibacter aestuarii</name>
    <dbReference type="NCBI Taxonomy" id="650004"/>
    <lineage>
        <taxon>Bacteria</taxon>
        <taxon>Pseudomonadati</taxon>
        <taxon>Pseudomonadota</taxon>
        <taxon>Alphaproteobacteria</taxon>
        <taxon>Sphingomonadales</taxon>
        <taxon>Erythrobacteraceae</taxon>
        <taxon>Alteraurantiacibacter</taxon>
    </lineage>
</organism>
<name>A0A844ZIM4_9SPHN</name>
<proteinExistence type="predicted"/>
<reference evidence="3 4" key="1">
    <citation type="submission" date="2019-12" db="EMBL/GenBank/DDBJ databases">
        <title>Genomic-based taxomic classification of the family Erythrobacteraceae.</title>
        <authorList>
            <person name="Xu L."/>
        </authorList>
    </citation>
    <scope>NUCLEOTIDE SEQUENCE [LARGE SCALE GENOMIC DNA]</scope>
    <source>
        <strain evidence="3 4">JCM 16339</strain>
    </source>
</reference>
<dbReference type="AlphaFoldDB" id="A0A844ZIM4"/>
<keyword evidence="2" id="KW-0472">Membrane</keyword>
<keyword evidence="2" id="KW-1133">Transmembrane helix</keyword>